<keyword evidence="3 4" id="KW-0012">Acyltransferase</keyword>
<dbReference type="CDD" id="cd04647">
    <property type="entry name" value="LbH_MAT_like"/>
    <property type="match status" value="1"/>
</dbReference>
<comment type="caution">
    <text evidence="4">The sequence shown here is derived from an EMBL/GenBank/DDBJ whole genome shotgun (WGS) entry which is preliminary data.</text>
</comment>
<dbReference type="InterPro" id="IPR018357">
    <property type="entry name" value="Hexapep_transf_CS"/>
</dbReference>
<protein>
    <submittedName>
        <fullName evidence="4">Acyltransferase</fullName>
    </submittedName>
</protein>
<evidence type="ECO:0000256" key="3">
    <source>
        <dbReference type="ARBA" id="ARBA00023315"/>
    </source>
</evidence>
<dbReference type="Proteomes" id="UP000306790">
    <property type="component" value="Unassembled WGS sequence"/>
</dbReference>
<evidence type="ECO:0000313" key="5">
    <source>
        <dbReference type="Proteomes" id="UP000306790"/>
    </source>
</evidence>
<dbReference type="EMBL" id="QFVP01000006">
    <property type="protein sequence ID" value="THE38348.1"/>
    <property type="molecule type" value="Genomic_DNA"/>
</dbReference>
<dbReference type="Pfam" id="PF00132">
    <property type="entry name" value="Hexapep"/>
    <property type="match status" value="1"/>
</dbReference>
<dbReference type="InterPro" id="IPR011004">
    <property type="entry name" value="Trimer_LpxA-like_sf"/>
</dbReference>
<keyword evidence="5" id="KW-1185">Reference proteome</keyword>
<reference evidence="4 5" key="1">
    <citation type="submission" date="2018-05" db="EMBL/GenBank/DDBJ databases">
        <title>Isolation and genomic analyses of lactose-positive bacteria from faecal samples of preterm neonates.</title>
        <authorList>
            <person name="Chen Y."/>
            <person name="Brook T.C."/>
            <person name="O'Neill I."/>
            <person name="Soe C.Z."/>
            <person name="Hall L.J."/>
            <person name="Hoyles L."/>
        </authorList>
    </citation>
    <scope>NUCLEOTIDE SEQUENCE [LARGE SCALE GENOMIC DNA]</scope>
    <source>
        <strain evidence="4 5">P080C CL</strain>
    </source>
</reference>
<dbReference type="SUPFAM" id="SSF51161">
    <property type="entry name" value="Trimeric LpxA-like enzymes"/>
    <property type="match status" value="1"/>
</dbReference>
<accession>A0ABY2PV98</accession>
<evidence type="ECO:0000256" key="2">
    <source>
        <dbReference type="ARBA" id="ARBA00022737"/>
    </source>
</evidence>
<dbReference type="PANTHER" id="PTHR23416:SF78">
    <property type="entry name" value="LIPOPOLYSACCHARIDE BIOSYNTHESIS O-ACETYL TRANSFERASE WBBJ-RELATED"/>
    <property type="match status" value="1"/>
</dbReference>
<name>A0ABY2PV98_9ENTR</name>
<evidence type="ECO:0000313" key="4">
    <source>
        <dbReference type="EMBL" id="THE38348.1"/>
    </source>
</evidence>
<dbReference type="Gene3D" id="2.160.10.10">
    <property type="entry name" value="Hexapeptide repeat proteins"/>
    <property type="match status" value="1"/>
</dbReference>
<dbReference type="PROSITE" id="PS00101">
    <property type="entry name" value="HEXAPEP_TRANSFERASES"/>
    <property type="match status" value="1"/>
</dbReference>
<keyword evidence="1" id="KW-0808">Transferase</keyword>
<dbReference type="RefSeq" id="WP_053069230.1">
    <property type="nucleotide sequence ID" value="NZ_QFVP01000006.1"/>
</dbReference>
<dbReference type="InterPro" id="IPR001451">
    <property type="entry name" value="Hexapep"/>
</dbReference>
<evidence type="ECO:0000256" key="1">
    <source>
        <dbReference type="ARBA" id="ARBA00022679"/>
    </source>
</evidence>
<dbReference type="GO" id="GO:0016746">
    <property type="term" value="F:acyltransferase activity"/>
    <property type="evidence" value="ECO:0007669"/>
    <property type="project" value="UniProtKB-KW"/>
</dbReference>
<organism evidence="4 5">
    <name type="scientific">Citrobacter murliniae</name>
    <dbReference type="NCBI Taxonomy" id="67829"/>
    <lineage>
        <taxon>Bacteria</taxon>
        <taxon>Pseudomonadati</taxon>
        <taxon>Pseudomonadota</taxon>
        <taxon>Gammaproteobacteria</taxon>
        <taxon>Enterobacterales</taxon>
        <taxon>Enterobacteriaceae</taxon>
        <taxon>Citrobacter</taxon>
        <taxon>Citrobacter freundii complex</taxon>
    </lineage>
</organism>
<dbReference type="InterPro" id="IPR051159">
    <property type="entry name" value="Hexapeptide_acetyltransf"/>
</dbReference>
<proteinExistence type="predicted"/>
<keyword evidence="2" id="KW-0677">Repeat</keyword>
<sequence>MAIDMMFWHIIKIPRVLKNRVLNVLYKILYRQDVRIDWRGVKIINPKGIEIGNNFSSGQGLWLQAVNSNSRLIIGEHVNFSDYVHIGALNKVVISSGCLLGSKVHITDHSHGQTAELNKQSDIPPNQRELYSKGPVIIEENVWIGDGVVVLPGVRIGCGAIVGANSVVTKDVAPFTVVAGIPARIID</sequence>
<dbReference type="PANTHER" id="PTHR23416">
    <property type="entry name" value="SIALIC ACID SYNTHASE-RELATED"/>
    <property type="match status" value="1"/>
</dbReference>
<gene>
    <name evidence="4" type="ORF">DJ535_11585</name>
</gene>